<name>A0ABN8M8Z4_9CNID</name>
<feature type="compositionally biased region" description="Basic and acidic residues" evidence="1">
    <location>
        <begin position="65"/>
        <end position="82"/>
    </location>
</feature>
<protein>
    <submittedName>
        <fullName evidence="2">Uncharacterized protein</fullName>
    </submittedName>
</protein>
<organism evidence="2 3">
    <name type="scientific">Porites evermanni</name>
    <dbReference type="NCBI Taxonomy" id="104178"/>
    <lineage>
        <taxon>Eukaryota</taxon>
        <taxon>Metazoa</taxon>
        <taxon>Cnidaria</taxon>
        <taxon>Anthozoa</taxon>
        <taxon>Hexacorallia</taxon>
        <taxon>Scleractinia</taxon>
        <taxon>Fungiina</taxon>
        <taxon>Poritidae</taxon>
        <taxon>Porites</taxon>
    </lineage>
</organism>
<feature type="compositionally biased region" description="Low complexity" evidence="1">
    <location>
        <begin position="35"/>
        <end position="46"/>
    </location>
</feature>
<feature type="compositionally biased region" description="Gly residues" evidence="1">
    <location>
        <begin position="1"/>
        <end position="11"/>
    </location>
</feature>
<gene>
    <name evidence="2" type="ORF">PEVE_00028000</name>
</gene>
<dbReference type="Proteomes" id="UP001159427">
    <property type="component" value="Unassembled WGS sequence"/>
</dbReference>
<accession>A0ABN8M8Z4</accession>
<evidence type="ECO:0000256" key="1">
    <source>
        <dbReference type="SAM" id="MobiDB-lite"/>
    </source>
</evidence>
<feature type="region of interest" description="Disordered" evidence="1">
    <location>
        <begin position="1"/>
        <end position="82"/>
    </location>
</feature>
<sequence>MVKYGPAGGRGHPVHKTETQATTLMARRSAPQMASSSSTSTSTTSSAVPRALISRERVRKSNTGKYKERGNSDPKNMSPRDRIEEFPGENLCLRGGKLFCNGCKEILSSKKSILKNHLASKRHAAGKEKLKATKKRDHVRRCVFATLKTVRLEGGLYECSLKSKLIELSY</sequence>
<dbReference type="EMBL" id="CALNXI010000387">
    <property type="protein sequence ID" value="CAH3026079.1"/>
    <property type="molecule type" value="Genomic_DNA"/>
</dbReference>
<proteinExistence type="predicted"/>
<keyword evidence="3" id="KW-1185">Reference proteome</keyword>
<evidence type="ECO:0000313" key="3">
    <source>
        <dbReference type="Proteomes" id="UP001159427"/>
    </source>
</evidence>
<comment type="caution">
    <text evidence="2">The sequence shown here is derived from an EMBL/GenBank/DDBJ whole genome shotgun (WGS) entry which is preliminary data.</text>
</comment>
<reference evidence="2 3" key="1">
    <citation type="submission" date="2022-05" db="EMBL/GenBank/DDBJ databases">
        <authorList>
            <consortium name="Genoscope - CEA"/>
            <person name="William W."/>
        </authorList>
    </citation>
    <scope>NUCLEOTIDE SEQUENCE [LARGE SCALE GENOMIC DNA]</scope>
</reference>
<evidence type="ECO:0000313" key="2">
    <source>
        <dbReference type="EMBL" id="CAH3026079.1"/>
    </source>
</evidence>